<evidence type="ECO:0000256" key="6">
    <source>
        <dbReference type="ARBA" id="ARBA00023002"/>
    </source>
</evidence>
<keyword evidence="9" id="KW-0472">Membrane</keyword>
<dbReference type="CDD" id="cd00209">
    <property type="entry name" value="DHFR"/>
    <property type="match status" value="1"/>
</dbReference>
<feature type="transmembrane region" description="Helical" evidence="9">
    <location>
        <begin position="32"/>
        <end position="55"/>
    </location>
</feature>
<evidence type="ECO:0000313" key="12">
    <source>
        <dbReference type="Proteomes" id="UP001231197"/>
    </source>
</evidence>
<feature type="domain" description="DHFR" evidence="10">
    <location>
        <begin position="149"/>
        <end position="309"/>
    </location>
</feature>
<dbReference type="Pfam" id="PF00186">
    <property type="entry name" value="DHFR_1"/>
    <property type="match status" value="1"/>
</dbReference>
<evidence type="ECO:0000256" key="1">
    <source>
        <dbReference type="ARBA" id="ARBA00004903"/>
    </source>
</evidence>
<dbReference type="SUPFAM" id="SSF53597">
    <property type="entry name" value="Dihydrofolate reductase-like"/>
    <property type="match status" value="1"/>
</dbReference>
<sequence length="310" mass="36035">MFGKKKQVSTIDKDQLELIENAQKRIKQKKRLYFHFVIFLIGAVFLIIANTVLGIGENFKIANIDWFVYAIVAWLFLFIYHFVSVFITHKFMGKDWEKQQLEKLVNQQQERINSLKNNFTKEETKIAQSQAYNESKNAPKNLEKKKLSELTIIVAAGENNAIGKDNDLIWHLSDDLKHFKTLTNGHHIIMGRKTFESFPKPLPNRTHIVITRQHDYKVPEGVIVVNSLDDALDAARFDNQPYIIGGGEIYKQAMSIVDKLEITRVHSTFENADTFFPEIDPTKWSEINRTTHDADEKHAYAFSFITYKRK</sequence>
<keyword evidence="9" id="KW-0812">Transmembrane</keyword>
<comment type="pathway">
    <text evidence="1">Cofactor biosynthesis; tetrahydrofolate biosynthesis; 5,6,7,8-tetrahydrofolate from 7,8-dihydrofolate: step 1/1.</text>
</comment>
<keyword evidence="4" id="KW-0554">One-carbon metabolism</keyword>
<keyword evidence="6 11" id="KW-0560">Oxidoreductase</keyword>
<dbReference type="PRINTS" id="PR00070">
    <property type="entry name" value="DHFR"/>
</dbReference>
<comment type="caution">
    <text evidence="11">The sequence shown here is derived from an EMBL/GenBank/DDBJ whole genome shotgun (WGS) entry which is preliminary data.</text>
</comment>
<evidence type="ECO:0000313" key="11">
    <source>
        <dbReference type="EMBL" id="MDN3493883.1"/>
    </source>
</evidence>
<name>A0ABT7ZYQ0_9FLAO</name>
<evidence type="ECO:0000256" key="7">
    <source>
        <dbReference type="ARBA" id="ARBA00025067"/>
    </source>
</evidence>
<dbReference type="InterPro" id="IPR025698">
    <property type="entry name" value="2TM_dom"/>
</dbReference>
<dbReference type="EC" id="1.5.1.3" evidence="3"/>
<dbReference type="PROSITE" id="PS51330">
    <property type="entry name" value="DHFR_2"/>
    <property type="match status" value="1"/>
</dbReference>
<comment type="similarity">
    <text evidence="2">Belongs to the dihydrofolate reductase family.</text>
</comment>
<feature type="transmembrane region" description="Helical" evidence="9">
    <location>
        <begin position="67"/>
        <end position="88"/>
    </location>
</feature>
<evidence type="ECO:0000259" key="10">
    <source>
        <dbReference type="PROSITE" id="PS51330"/>
    </source>
</evidence>
<dbReference type="Gene3D" id="3.40.430.10">
    <property type="entry name" value="Dihydrofolate Reductase, subunit A"/>
    <property type="match status" value="1"/>
</dbReference>
<evidence type="ECO:0000256" key="4">
    <source>
        <dbReference type="ARBA" id="ARBA00022563"/>
    </source>
</evidence>
<keyword evidence="8" id="KW-0175">Coiled coil</keyword>
<protein>
    <recommendedName>
        <fullName evidence="3">dihydrofolate reductase</fullName>
        <ecNumber evidence="3">1.5.1.3</ecNumber>
    </recommendedName>
</protein>
<evidence type="ECO:0000256" key="9">
    <source>
        <dbReference type="SAM" id="Phobius"/>
    </source>
</evidence>
<evidence type="ECO:0000256" key="3">
    <source>
        <dbReference type="ARBA" id="ARBA00012856"/>
    </source>
</evidence>
<evidence type="ECO:0000256" key="5">
    <source>
        <dbReference type="ARBA" id="ARBA00022857"/>
    </source>
</evidence>
<dbReference type="InterPro" id="IPR024072">
    <property type="entry name" value="DHFR-like_dom_sf"/>
</dbReference>
<dbReference type="InterPro" id="IPR012259">
    <property type="entry name" value="DHFR"/>
</dbReference>
<reference evidence="11 12" key="1">
    <citation type="journal article" date="2023" name="Int. J. Syst. Evol. Microbiol.">
        <title>Winogradskyella bathintestinalis sp. nov., isolated from the intestine of the deep-sea loosejaw dragonfish, Malacosteus niger.</title>
        <authorList>
            <person name="Uniacke-Lowe S."/>
            <person name="Johnson C.N."/>
            <person name="Stanton C."/>
            <person name="Hill C."/>
            <person name="Ross P."/>
        </authorList>
    </citation>
    <scope>NUCLEOTIDE SEQUENCE [LARGE SCALE GENOMIC DNA]</scope>
    <source>
        <strain evidence="11 12">APC 3343</strain>
    </source>
</reference>
<dbReference type="Proteomes" id="UP001231197">
    <property type="component" value="Unassembled WGS sequence"/>
</dbReference>
<gene>
    <name evidence="11" type="ORF">QMA06_14245</name>
</gene>
<keyword evidence="9" id="KW-1133">Transmembrane helix</keyword>
<dbReference type="EMBL" id="JASDDK010000006">
    <property type="protein sequence ID" value="MDN3493883.1"/>
    <property type="molecule type" value="Genomic_DNA"/>
</dbReference>
<keyword evidence="5" id="KW-0521">NADP</keyword>
<comment type="function">
    <text evidence="7">Key enzyme in folate metabolism. Catalyzes an essential reaction for de novo glycine and purine synthesis, and for DNA precursor synthesis.</text>
</comment>
<organism evidence="11 12">
    <name type="scientific">Winogradskyella bathintestinalis</name>
    <dbReference type="NCBI Taxonomy" id="3035208"/>
    <lineage>
        <taxon>Bacteria</taxon>
        <taxon>Pseudomonadati</taxon>
        <taxon>Bacteroidota</taxon>
        <taxon>Flavobacteriia</taxon>
        <taxon>Flavobacteriales</taxon>
        <taxon>Flavobacteriaceae</taxon>
        <taxon>Winogradskyella</taxon>
    </lineage>
</organism>
<dbReference type="RefSeq" id="WP_290207564.1">
    <property type="nucleotide sequence ID" value="NZ_JASDDK010000006.1"/>
</dbReference>
<keyword evidence="12" id="KW-1185">Reference proteome</keyword>
<evidence type="ECO:0000256" key="8">
    <source>
        <dbReference type="SAM" id="Coils"/>
    </source>
</evidence>
<dbReference type="InterPro" id="IPR001796">
    <property type="entry name" value="DHFR_dom"/>
</dbReference>
<evidence type="ECO:0000256" key="2">
    <source>
        <dbReference type="ARBA" id="ARBA00009539"/>
    </source>
</evidence>
<dbReference type="GO" id="GO:0004146">
    <property type="term" value="F:dihydrofolate reductase activity"/>
    <property type="evidence" value="ECO:0007669"/>
    <property type="project" value="UniProtKB-EC"/>
</dbReference>
<proteinExistence type="inferred from homology"/>
<feature type="coiled-coil region" evidence="8">
    <location>
        <begin position="98"/>
        <end position="125"/>
    </location>
</feature>
<dbReference type="PANTHER" id="PTHR48069:SF3">
    <property type="entry name" value="DIHYDROFOLATE REDUCTASE"/>
    <property type="match status" value="1"/>
</dbReference>
<dbReference type="PANTHER" id="PTHR48069">
    <property type="entry name" value="DIHYDROFOLATE REDUCTASE"/>
    <property type="match status" value="1"/>
</dbReference>
<dbReference type="Pfam" id="PF13239">
    <property type="entry name" value="2TM"/>
    <property type="match status" value="1"/>
</dbReference>
<accession>A0ABT7ZYQ0</accession>